<evidence type="ECO:0000313" key="2">
    <source>
        <dbReference type="EMBL" id="VDG74681.1"/>
    </source>
</evidence>
<dbReference type="InterPro" id="IPR043711">
    <property type="entry name" value="DUF5651"/>
</dbReference>
<sequence length="115" mass="13474">MNAVMSILDRINPTARTTFQRSAKGSKMTLDTYGDKQINFKKRVSDYKAAYEENEDYYKLVELIFDNCCKNCKRDGSECDIYKEFEKQCIYEFDGTDKCTNCKYAYKTDNKGKIL</sequence>
<evidence type="ECO:0000259" key="1">
    <source>
        <dbReference type="Pfam" id="PF18892"/>
    </source>
</evidence>
<dbReference type="Pfam" id="PF18892">
    <property type="entry name" value="DUF5651"/>
    <property type="match status" value="1"/>
</dbReference>
<gene>
    <name evidence="2" type="ORF">NCTC10913_04927</name>
</gene>
<organism evidence="2 3">
    <name type="scientific">Clostridium carnis</name>
    <dbReference type="NCBI Taxonomy" id="1530"/>
    <lineage>
        <taxon>Bacteria</taxon>
        <taxon>Bacillati</taxon>
        <taxon>Bacillota</taxon>
        <taxon>Clostridia</taxon>
        <taxon>Eubacteriales</taxon>
        <taxon>Clostridiaceae</taxon>
        <taxon>Clostridium</taxon>
    </lineage>
</organism>
<accession>A0ABY6T277</accession>
<proteinExistence type="predicted"/>
<keyword evidence="3" id="KW-1185">Reference proteome</keyword>
<protein>
    <recommendedName>
        <fullName evidence="1">DUF5651 domain-containing protein</fullName>
    </recommendedName>
</protein>
<feature type="domain" description="DUF5651" evidence="1">
    <location>
        <begin position="52"/>
        <end position="106"/>
    </location>
</feature>
<dbReference type="EMBL" id="UYIN01000024">
    <property type="protein sequence ID" value="VDG74681.1"/>
    <property type="molecule type" value="Genomic_DNA"/>
</dbReference>
<dbReference type="Proteomes" id="UP000277570">
    <property type="component" value="Unassembled WGS sequence"/>
</dbReference>
<evidence type="ECO:0000313" key="3">
    <source>
        <dbReference type="Proteomes" id="UP000277570"/>
    </source>
</evidence>
<reference evidence="2 3" key="1">
    <citation type="submission" date="2018-11" db="EMBL/GenBank/DDBJ databases">
        <authorList>
            <consortium name="Pathogen Informatics"/>
        </authorList>
    </citation>
    <scope>NUCLEOTIDE SEQUENCE [LARGE SCALE GENOMIC DNA]</scope>
    <source>
        <strain evidence="2 3">NCTC10913</strain>
    </source>
</reference>
<comment type="caution">
    <text evidence="2">The sequence shown here is derived from an EMBL/GenBank/DDBJ whole genome shotgun (WGS) entry which is preliminary data.</text>
</comment>
<name>A0ABY6T277_9CLOT</name>